<dbReference type="SMART" id="SM00344">
    <property type="entry name" value="HTH_ASNC"/>
    <property type="match status" value="1"/>
</dbReference>
<dbReference type="InterPro" id="IPR019888">
    <property type="entry name" value="Tscrpt_reg_AsnC-like"/>
</dbReference>
<evidence type="ECO:0000256" key="2">
    <source>
        <dbReference type="ARBA" id="ARBA00023125"/>
    </source>
</evidence>
<evidence type="ECO:0000256" key="1">
    <source>
        <dbReference type="ARBA" id="ARBA00023015"/>
    </source>
</evidence>
<dbReference type="InterPro" id="IPR019887">
    <property type="entry name" value="Tscrpt_reg_AsnC/Lrp_C"/>
</dbReference>
<evidence type="ECO:0000313" key="5">
    <source>
        <dbReference type="EMBL" id="ABS01672.1"/>
    </source>
</evidence>
<keyword evidence="6" id="KW-1185">Reference proteome</keyword>
<dbReference type="SUPFAM" id="SSF46785">
    <property type="entry name" value="Winged helix' DNA-binding domain"/>
    <property type="match status" value="1"/>
</dbReference>
<dbReference type="PROSITE" id="PS50956">
    <property type="entry name" value="HTH_ASNC_2"/>
    <property type="match status" value="1"/>
</dbReference>
<feature type="domain" description="HTH asnC-type" evidence="4">
    <location>
        <begin position="21"/>
        <end position="82"/>
    </location>
</feature>
<dbReference type="AlphaFoldDB" id="A6W4D3"/>
<dbReference type="InterPro" id="IPR000485">
    <property type="entry name" value="AsnC-type_HTH_dom"/>
</dbReference>
<reference evidence="6" key="1">
    <citation type="journal article" date="2008" name="PLoS ONE">
        <title>Survival in nuclear waste, extreme resistance, and potential applications gleaned from the genome sequence of Kineococcus radiotolerans SRS30216.</title>
        <authorList>
            <person name="Bagwell C.E."/>
            <person name="Bhat S."/>
            <person name="Hawkins G.M."/>
            <person name="Smith B.W."/>
            <person name="Biswas T."/>
            <person name="Hoover T.R."/>
            <person name="Saunders E."/>
            <person name="Han C.S."/>
            <person name="Tsodikov O.V."/>
            <person name="Shimkets L.J."/>
        </authorList>
    </citation>
    <scope>NUCLEOTIDE SEQUENCE [LARGE SCALE GENOMIC DNA]</scope>
    <source>
        <strain evidence="6">ATCC BAA-149 / DSM 14245 / SRS30216</strain>
    </source>
</reference>
<accession>A6W4D3</accession>
<dbReference type="Pfam" id="PF01037">
    <property type="entry name" value="AsnC_trans_reg"/>
    <property type="match status" value="1"/>
</dbReference>
<dbReference type="InterPro" id="IPR011008">
    <property type="entry name" value="Dimeric_a/b-barrel"/>
</dbReference>
<dbReference type="HOGENOM" id="CLU_091233_5_0_11"/>
<keyword evidence="3" id="KW-0804">Transcription</keyword>
<keyword evidence="1" id="KW-0805">Transcription regulation</keyword>
<organism evidence="5 6">
    <name type="scientific">Kineococcus radiotolerans (strain ATCC BAA-149 / DSM 14245 / SRS30216)</name>
    <dbReference type="NCBI Taxonomy" id="266940"/>
    <lineage>
        <taxon>Bacteria</taxon>
        <taxon>Bacillati</taxon>
        <taxon>Actinomycetota</taxon>
        <taxon>Actinomycetes</taxon>
        <taxon>Kineosporiales</taxon>
        <taxon>Kineosporiaceae</taxon>
        <taxon>Kineococcus</taxon>
    </lineage>
</organism>
<dbReference type="PANTHER" id="PTHR30154">
    <property type="entry name" value="LEUCINE-RESPONSIVE REGULATORY PROTEIN"/>
    <property type="match status" value="1"/>
</dbReference>
<dbReference type="GO" id="GO:0043200">
    <property type="term" value="P:response to amino acid"/>
    <property type="evidence" value="ECO:0007669"/>
    <property type="project" value="TreeGrafter"/>
</dbReference>
<gene>
    <name evidence="5" type="ordered locus">Krad_0181</name>
</gene>
<dbReference type="STRING" id="266940.Krad_0181"/>
<dbReference type="GO" id="GO:0005829">
    <property type="term" value="C:cytosol"/>
    <property type="evidence" value="ECO:0007669"/>
    <property type="project" value="TreeGrafter"/>
</dbReference>
<proteinExistence type="predicted"/>
<name>A6W4D3_KINRD</name>
<dbReference type="InterPro" id="IPR036390">
    <property type="entry name" value="WH_DNA-bd_sf"/>
</dbReference>
<evidence type="ECO:0000256" key="3">
    <source>
        <dbReference type="ARBA" id="ARBA00023163"/>
    </source>
</evidence>
<dbReference type="Gene3D" id="3.30.70.920">
    <property type="match status" value="1"/>
</dbReference>
<dbReference type="GO" id="GO:0043565">
    <property type="term" value="F:sequence-specific DNA binding"/>
    <property type="evidence" value="ECO:0007669"/>
    <property type="project" value="InterPro"/>
</dbReference>
<dbReference type="SUPFAM" id="SSF54909">
    <property type="entry name" value="Dimeric alpha+beta barrel"/>
    <property type="match status" value="1"/>
</dbReference>
<dbReference type="InterPro" id="IPR036388">
    <property type="entry name" value="WH-like_DNA-bd_sf"/>
</dbReference>
<keyword evidence="2" id="KW-0238">DNA-binding</keyword>
<dbReference type="eggNOG" id="COG1522">
    <property type="taxonomic scope" value="Bacteria"/>
</dbReference>
<dbReference type="PRINTS" id="PR00033">
    <property type="entry name" value="HTHASNC"/>
</dbReference>
<protein>
    <submittedName>
        <fullName evidence="5">Transcriptional regulator, AsnC family</fullName>
    </submittedName>
</protein>
<dbReference type="PANTHER" id="PTHR30154:SF34">
    <property type="entry name" value="TRANSCRIPTIONAL REGULATOR AZLB"/>
    <property type="match status" value="1"/>
</dbReference>
<sequence length="168" mass="18375">MVVPTSPAPAPSPRVIDVTTLDGTDRRILVALDRDPRATVAQLAMDLGLARGTVHSRLEKLAGDGTLRLNSTRLDPARVGLSMRALVTASVEQSEFDGMVEDVSRIPEVVECLGISGDSDLMIQIAARDADHVYDITQRIMSCRGIRRTSTSIVLRELLAYRTEHLLR</sequence>
<dbReference type="KEGG" id="kra:Krad_0181"/>
<dbReference type="EMBL" id="CP000750">
    <property type="protein sequence ID" value="ABS01672.1"/>
    <property type="molecule type" value="Genomic_DNA"/>
</dbReference>
<evidence type="ECO:0000259" key="4">
    <source>
        <dbReference type="PROSITE" id="PS50956"/>
    </source>
</evidence>
<dbReference type="Gene3D" id="1.10.10.10">
    <property type="entry name" value="Winged helix-like DNA-binding domain superfamily/Winged helix DNA-binding domain"/>
    <property type="match status" value="1"/>
</dbReference>
<dbReference type="Proteomes" id="UP000001116">
    <property type="component" value="Chromosome"/>
</dbReference>
<evidence type="ECO:0000313" key="6">
    <source>
        <dbReference type="Proteomes" id="UP000001116"/>
    </source>
</evidence>
<dbReference type="Pfam" id="PF13404">
    <property type="entry name" value="HTH_AsnC-type"/>
    <property type="match status" value="1"/>
</dbReference>